<evidence type="ECO:0000313" key="1">
    <source>
        <dbReference type="EMBL" id="KKK53862.1"/>
    </source>
</evidence>
<comment type="caution">
    <text evidence="1">The sequence shown here is derived from an EMBL/GenBank/DDBJ whole genome shotgun (WGS) entry which is preliminary data.</text>
</comment>
<protein>
    <submittedName>
        <fullName evidence="1">Uncharacterized protein</fullName>
    </submittedName>
</protein>
<dbReference type="EMBL" id="LAZR01066293">
    <property type="protein sequence ID" value="KKK53862.1"/>
    <property type="molecule type" value="Genomic_DNA"/>
</dbReference>
<accession>A0A0F8WAR6</accession>
<feature type="non-terminal residue" evidence="1">
    <location>
        <position position="96"/>
    </location>
</feature>
<name>A0A0F8WAR6_9ZZZZ</name>
<dbReference type="AlphaFoldDB" id="A0A0F8WAR6"/>
<proteinExistence type="predicted"/>
<reference evidence="1" key="1">
    <citation type="journal article" date="2015" name="Nature">
        <title>Complex archaea that bridge the gap between prokaryotes and eukaryotes.</title>
        <authorList>
            <person name="Spang A."/>
            <person name="Saw J.H."/>
            <person name="Jorgensen S.L."/>
            <person name="Zaremba-Niedzwiedzka K."/>
            <person name="Martijn J."/>
            <person name="Lind A.E."/>
            <person name="van Eijk R."/>
            <person name="Schleper C."/>
            <person name="Guy L."/>
            <person name="Ettema T.J."/>
        </authorList>
    </citation>
    <scope>NUCLEOTIDE SEQUENCE</scope>
</reference>
<sequence>MIQLHNLTSKAGPLSTLEVSDDAIIIDAHLLKTFCVCEEKYNYFEQKHWVPNAMSAAPAFGISMHEGIAAFRIAKRDGMKYPEAYHTGAMALVEAY</sequence>
<gene>
    <name evidence="1" type="ORF">LCGC14_3090550</name>
</gene>
<organism evidence="1">
    <name type="scientific">marine sediment metagenome</name>
    <dbReference type="NCBI Taxonomy" id="412755"/>
    <lineage>
        <taxon>unclassified sequences</taxon>
        <taxon>metagenomes</taxon>
        <taxon>ecological metagenomes</taxon>
    </lineage>
</organism>